<comment type="pathway">
    <text evidence="2 14">Glycan biosynthesis; trehalose biosynthesis.</text>
</comment>
<evidence type="ECO:0000256" key="9">
    <source>
        <dbReference type="ARBA" id="ARBA00023295"/>
    </source>
</evidence>
<proteinExistence type="inferred from homology"/>
<dbReference type="GO" id="GO:0033942">
    <property type="term" value="F:4-alpha-D-(1-&gt;4)-alpha-D-glucanotrehalose trehalohydrolase activity"/>
    <property type="evidence" value="ECO:0007669"/>
    <property type="project" value="UniProtKB-EC"/>
</dbReference>
<dbReference type="EC" id="3.2.1.141" evidence="4 13"/>
<dbReference type="CDD" id="cd02853">
    <property type="entry name" value="E_set_MTHase_like_N"/>
    <property type="match status" value="1"/>
</dbReference>
<evidence type="ECO:0000313" key="19">
    <source>
        <dbReference type="Proteomes" id="UP000244892"/>
    </source>
</evidence>
<evidence type="ECO:0000256" key="13">
    <source>
        <dbReference type="NCBIfam" id="TIGR02402"/>
    </source>
</evidence>
<feature type="site" description="Transition state stabilizer" evidence="16">
    <location>
        <position position="399"/>
    </location>
</feature>
<dbReference type="NCBIfam" id="TIGR02402">
    <property type="entry name" value="trehalose_TreZ"/>
    <property type="match status" value="1"/>
</dbReference>
<dbReference type="InterPro" id="IPR012768">
    <property type="entry name" value="Trehalose_TreZ"/>
</dbReference>
<dbReference type="KEGG" id="aon:DEH84_09180"/>
<evidence type="ECO:0000256" key="1">
    <source>
        <dbReference type="ARBA" id="ARBA00004496"/>
    </source>
</evidence>
<evidence type="ECO:0000256" key="7">
    <source>
        <dbReference type="ARBA" id="ARBA00022801"/>
    </source>
</evidence>
<evidence type="ECO:0000256" key="8">
    <source>
        <dbReference type="ARBA" id="ARBA00023277"/>
    </source>
</evidence>
<evidence type="ECO:0000256" key="16">
    <source>
        <dbReference type="PIRSR" id="PIRSR006337-3"/>
    </source>
</evidence>
<gene>
    <name evidence="18" type="primary">treZ</name>
    <name evidence="18" type="ORF">DEH84_09180</name>
</gene>
<evidence type="ECO:0000256" key="15">
    <source>
        <dbReference type="PIRSR" id="PIRSR006337-1"/>
    </source>
</evidence>
<keyword evidence="19" id="KW-1185">Reference proteome</keyword>
<protein>
    <recommendedName>
        <fullName evidence="5 13">Malto-oligosyltrehalose trehalohydrolase</fullName>
        <shortName evidence="14">MTHase</shortName>
        <ecNumber evidence="4 13">3.2.1.141</ecNumber>
    </recommendedName>
    <alternativeName>
        <fullName evidence="11 14">4-alpha-D-((1-&gt;4)-alpha-D-glucano)trehalose trehalohydrolase</fullName>
    </alternativeName>
    <alternativeName>
        <fullName evidence="10 14">Maltooligosyl trehalose trehalohydrolase</fullName>
    </alternativeName>
</protein>
<evidence type="ECO:0000259" key="17">
    <source>
        <dbReference type="SMART" id="SM00642"/>
    </source>
</evidence>
<evidence type="ECO:0000256" key="4">
    <source>
        <dbReference type="ARBA" id="ARBA00012268"/>
    </source>
</evidence>
<dbReference type="AlphaFoldDB" id="A0A2U8FR95"/>
<evidence type="ECO:0000256" key="5">
    <source>
        <dbReference type="ARBA" id="ARBA00015938"/>
    </source>
</evidence>
<dbReference type="InterPro" id="IPR006047">
    <property type="entry name" value="GH13_cat_dom"/>
</dbReference>
<dbReference type="GO" id="GO:0005992">
    <property type="term" value="P:trehalose biosynthetic process"/>
    <property type="evidence" value="ECO:0007669"/>
    <property type="project" value="UniProtKB-UniRule"/>
</dbReference>
<dbReference type="InterPro" id="IPR004193">
    <property type="entry name" value="Glyco_hydro_13_N"/>
</dbReference>
<evidence type="ECO:0000256" key="3">
    <source>
        <dbReference type="ARBA" id="ARBA00008061"/>
    </source>
</evidence>
<accession>A0A2U8FR95</accession>
<organism evidence="18 19">
    <name type="scientific">Aquabacterium olei</name>
    <dbReference type="NCBI Taxonomy" id="1296669"/>
    <lineage>
        <taxon>Bacteria</taxon>
        <taxon>Pseudomonadati</taxon>
        <taxon>Pseudomonadota</taxon>
        <taxon>Betaproteobacteria</taxon>
        <taxon>Burkholderiales</taxon>
        <taxon>Aquabacterium</taxon>
    </lineage>
</organism>
<comment type="similarity">
    <text evidence="3 14">Belongs to the glycosyl hydrolase 13 family.</text>
</comment>
<evidence type="ECO:0000256" key="2">
    <source>
        <dbReference type="ARBA" id="ARBA00005199"/>
    </source>
</evidence>
<evidence type="ECO:0000256" key="14">
    <source>
        <dbReference type="PIRNR" id="PIRNR006337"/>
    </source>
</evidence>
<dbReference type="CDD" id="cd11325">
    <property type="entry name" value="AmyAc_GTHase"/>
    <property type="match status" value="1"/>
</dbReference>
<evidence type="ECO:0000256" key="12">
    <source>
        <dbReference type="ARBA" id="ARBA00034013"/>
    </source>
</evidence>
<dbReference type="InterPro" id="IPR013783">
    <property type="entry name" value="Ig-like_fold"/>
</dbReference>
<dbReference type="OrthoDB" id="9800174at2"/>
<dbReference type="PANTHER" id="PTHR43651">
    <property type="entry name" value="1,4-ALPHA-GLUCAN-BRANCHING ENZYME"/>
    <property type="match status" value="1"/>
</dbReference>
<keyword evidence="9 14" id="KW-0326">Glycosidase</keyword>
<comment type="catalytic activity">
    <reaction evidence="12 14">
        <text>hydrolysis of (1-&gt;4)-alpha-D-glucosidic linkage in 4-alpha-D-[(1-&gt;4)-alpha-D-glucanosyl]n trehalose to yield trehalose and (1-&gt;4)-alpha-D-glucan.</text>
        <dbReference type="EC" id="3.2.1.141"/>
    </reaction>
</comment>
<dbReference type="SMART" id="SM00642">
    <property type="entry name" value="Aamy"/>
    <property type="match status" value="1"/>
</dbReference>
<reference evidence="18 19" key="1">
    <citation type="submission" date="2018-05" db="EMBL/GenBank/DDBJ databases">
        <title>complete genome sequence of Aquabacterium olei NBRC 110486.</title>
        <authorList>
            <person name="Tang B."/>
            <person name="Chang J."/>
            <person name="Zhang L."/>
            <person name="Yang H."/>
        </authorList>
    </citation>
    <scope>NUCLEOTIDE SEQUENCE [LARGE SCALE GENOMIC DNA]</scope>
    <source>
        <strain evidence="18 19">NBRC 110486</strain>
    </source>
</reference>
<feature type="active site" description="Proton donor" evidence="15">
    <location>
        <position position="299"/>
    </location>
</feature>
<keyword evidence="8" id="KW-0119">Carbohydrate metabolism</keyword>
<dbReference type="InterPro" id="IPR014756">
    <property type="entry name" value="Ig_E-set"/>
</dbReference>
<evidence type="ECO:0000256" key="6">
    <source>
        <dbReference type="ARBA" id="ARBA00022490"/>
    </source>
</evidence>
<dbReference type="InterPro" id="IPR017853">
    <property type="entry name" value="GH"/>
</dbReference>
<dbReference type="GO" id="GO:0005737">
    <property type="term" value="C:cytoplasm"/>
    <property type="evidence" value="ECO:0007669"/>
    <property type="project" value="UniProtKB-SubCell"/>
</dbReference>
<sequence>MPYGATLLPQGGVAFRLWAPAPLPIDLLVYQPDGSEQAIPCQPDALGWREAIVPGAGPGTRYHWQVHGPAGPIRVPDPASRWNPEGVDGPSEVVDPQRFRWDEDWRGRPWCEAVLYELHVGTFTPEGTYAAAEAHLADLAEDGITCIQLMPLAAFPGRFGWGYDGVLPFAPHAPYGSPDELKAFVRAAHRLGLMVMLDVVYNHFGPQGNHLSLYAPAFFTDRHQTPWGAGPNFDGPESAAVRGFFLHNALYWLEEYQLDGLRFDAVHAILDDSSPDIMETISIRARAACAGRQVHLVLENDHNDSRRLAAAGTAGRFDAQWSGDAHHALHVWLTGEREGYYAEYASAPLPMLAQSLSQGFAMVGAPHLANEAQQADNPRRRATEAVPLSCTVNFLLNHDQIGNRAHGERLHALVDEAPMRLAVAMLILSPSPPLLFMGEERGARTPFLYFADWQGELRDAVVAGRRREFAHFSAFRDEAARAGIPDPCDEATWRRCQLDWLEADSEPARRWRAWYRALLTVRHDALHPTLHRLARAGHSGEVIDGRALDIRWRFENAFGVPARWLQMQANLSAQPLLLAPEGDAADIARATPLFDVGDVSPAQLGPWSGRWRWLPAD</sequence>
<dbReference type="Proteomes" id="UP000244892">
    <property type="component" value="Chromosome"/>
</dbReference>
<feature type="active site" description="Nucleophile" evidence="15">
    <location>
        <position position="264"/>
    </location>
</feature>
<name>A0A2U8FR95_9BURK</name>
<dbReference type="InterPro" id="IPR044901">
    <property type="entry name" value="Trehalose_TreZ_E-set_sf"/>
</dbReference>
<dbReference type="Gene3D" id="3.20.20.80">
    <property type="entry name" value="Glycosidases"/>
    <property type="match status" value="1"/>
</dbReference>
<feature type="domain" description="Glycosyl hydrolase family 13 catalytic" evidence="17">
    <location>
        <begin position="93"/>
        <end position="465"/>
    </location>
</feature>
<dbReference type="Pfam" id="PF02922">
    <property type="entry name" value="CBM_48"/>
    <property type="match status" value="1"/>
</dbReference>
<dbReference type="SUPFAM" id="SSF81296">
    <property type="entry name" value="E set domains"/>
    <property type="match status" value="1"/>
</dbReference>
<comment type="subcellular location">
    <subcellularLocation>
        <location evidence="1 15">Cytoplasm</location>
    </subcellularLocation>
</comment>
<keyword evidence="6" id="KW-0963">Cytoplasm</keyword>
<dbReference type="EMBL" id="CP029210">
    <property type="protein sequence ID" value="AWI53585.1"/>
    <property type="molecule type" value="Genomic_DNA"/>
</dbReference>
<keyword evidence="7 14" id="KW-0378">Hydrolase</keyword>
<evidence type="ECO:0000256" key="10">
    <source>
        <dbReference type="ARBA" id="ARBA00032057"/>
    </source>
</evidence>
<evidence type="ECO:0000313" key="18">
    <source>
        <dbReference type="EMBL" id="AWI53585.1"/>
    </source>
</evidence>
<dbReference type="SUPFAM" id="SSF51445">
    <property type="entry name" value="(Trans)glycosidases"/>
    <property type="match status" value="1"/>
</dbReference>
<dbReference type="PANTHER" id="PTHR43651:SF11">
    <property type="entry name" value="MALTO-OLIGOSYLTREHALOSE TREHALOHYDROLASE"/>
    <property type="match status" value="1"/>
</dbReference>
<dbReference type="Gene3D" id="1.10.10.760">
    <property type="entry name" value="E-set domains of sugar-utilizing enzymes"/>
    <property type="match status" value="1"/>
</dbReference>
<evidence type="ECO:0000256" key="11">
    <source>
        <dbReference type="ARBA" id="ARBA00033284"/>
    </source>
</evidence>
<dbReference type="PIRSF" id="PIRSF006337">
    <property type="entry name" value="Trehalose_TreZ"/>
    <property type="match status" value="1"/>
</dbReference>
<dbReference type="Gene3D" id="2.60.40.10">
    <property type="entry name" value="Immunoglobulins"/>
    <property type="match status" value="1"/>
</dbReference>
<dbReference type="UniPathway" id="UPA00299"/>